<organism evidence="1 2">
    <name type="scientific">Secundilactobacillus pentosiphilus</name>
    <dbReference type="NCBI Taxonomy" id="1714682"/>
    <lineage>
        <taxon>Bacteria</taxon>
        <taxon>Bacillati</taxon>
        <taxon>Bacillota</taxon>
        <taxon>Bacilli</taxon>
        <taxon>Lactobacillales</taxon>
        <taxon>Lactobacillaceae</taxon>
        <taxon>Secundilactobacillus</taxon>
    </lineage>
</organism>
<name>A0A1Z5ISW7_9LACO</name>
<dbReference type="Proteomes" id="UP000198430">
    <property type="component" value="Unassembled WGS sequence"/>
</dbReference>
<reference evidence="1 2" key="1">
    <citation type="submission" date="2015-11" db="EMBL/GenBank/DDBJ databases">
        <title>Draft genome sequences of new species of the genus Lactobacillus isolated from orchardgrass silage.</title>
        <authorList>
            <person name="Tohno M."/>
            <person name="Tanizawa Y."/>
            <person name="Arita M."/>
        </authorList>
    </citation>
    <scope>NUCLEOTIDE SEQUENCE [LARGE SCALE GENOMIC DNA]</scope>
    <source>
        <strain evidence="1 2">IWT140</strain>
    </source>
</reference>
<evidence type="ECO:0000313" key="2">
    <source>
        <dbReference type="Proteomes" id="UP000198430"/>
    </source>
</evidence>
<dbReference type="AlphaFoldDB" id="A0A1Z5ISW7"/>
<proteinExistence type="predicted"/>
<gene>
    <name evidence="1" type="ORF">IWT140_02325</name>
</gene>
<dbReference type="EMBL" id="BCMH01000029">
    <property type="protein sequence ID" value="GAX04682.1"/>
    <property type="molecule type" value="Genomic_DNA"/>
</dbReference>
<evidence type="ECO:0000313" key="1">
    <source>
        <dbReference type="EMBL" id="GAX04682.1"/>
    </source>
</evidence>
<accession>A0A1Z5ISW7</accession>
<sequence>MLFGETTLKELIRTYLNLLQNSRRFLKQSCQIEVVLHLNDKMHQHKIDVRNEQLKQAEQLRICEGLAAIEVIYQGTQLKAYHAFDISDHRYLPKYFVGWMGNQKVDKDYFISHLEPELRKIAKPCLNCVIFPGLFV</sequence>
<keyword evidence="2" id="KW-1185">Reference proteome</keyword>
<comment type="caution">
    <text evidence="1">The sequence shown here is derived from an EMBL/GenBank/DDBJ whole genome shotgun (WGS) entry which is preliminary data.</text>
</comment>
<protein>
    <submittedName>
        <fullName evidence="1">Uncharacterized protein</fullName>
    </submittedName>
</protein>